<keyword evidence="5 7" id="KW-0547">Nucleotide-binding</keyword>
<evidence type="ECO:0000256" key="7">
    <source>
        <dbReference type="RuleBase" id="RU004481"/>
    </source>
</evidence>
<protein>
    <recommendedName>
        <fullName evidence="2 7">GTPase Der</fullName>
    </recommendedName>
</protein>
<dbReference type="InterPro" id="IPR015946">
    <property type="entry name" value="KH_dom-like_a/b"/>
</dbReference>
<keyword evidence="3" id="KW-0690">Ribosome biogenesis</keyword>
<accession>A0A5J4YW73</accession>
<evidence type="ECO:0000256" key="8">
    <source>
        <dbReference type="SAM" id="MobiDB-lite"/>
    </source>
</evidence>
<comment type="caution">
    <text evidence="10">The sequence shown here is derived from an EMBL/GenBank/DDBJ whole genome shotgun (WGS) entry which is preliminary data.</text>
</comment>
<evidence type="ECO:0000313" key="10">
    <source>
        <dbReference type="EMBL" id="KAA8495072.1"/>
    </source>
</evidence>
<evidence type="ECO:0000259" key="9">
    <source>
        <dbReference type="PROSITE" id="PS51712"/>
    </source>
</evidence>
<evidence type="ECO:0000256" key="2">
    <source>
        <dbReference type="ARBA" id="ARBA00020953"/>
    </source>
</evidence>
<evidence type="ECO:0000313" key="11">
    <source>
        <dbReference type="Proteomes" id="UP000324585"/>
    </source>
</evidence>
<evidence type="ECO:0000256" key="5">
    <source>
        <dbReference type="ARBA" id="ARBA00022741"/>
    </source>
</evidence>
<dbReference type="InterPro" id="IPR031166">
    <property type="entry name" value="G_ENGA"/>
</dbReference>
<keyword evidence="6 7" id="KW-0342">GTP-binding</keyword>
<dbReference type="InterPro" id="IPR027417">
    <property type="entry name" value="P-loop_NTPase"/>
</dbReference>
<dbReference type="InterPro" id="IPR006073">
    <property type="entry name" value="GTP-bd"/>
</dbReference>
<dbReference type="Gene3D" id="3.30.300.20">
    <property type="match status" value="1"/>
</dbReference>
<organism evidence="10 11">
    <name type="scientific">Porphyridium purpureum</name>
    <name type="common">Red alga</name>
    <name type="synonym">Porphyridium cruentum</name>
    <dbReference type="NCBI Taxonomy" id="35688"/>
    <lineage>
        <taxon>Eukaryota</taxon>
        <taxon>Rhodophyta</taxon>
        <taxon>Bangiophyceae</taxon>
        <taxon>Porphyridiales</taxon>
        <taxon>Porphyridiaceae</taxon>
        <taxon>Porphyridium</taxon>
    </lineage>
</organism>
<dbReference type="OMA" id="MRTDKRT"/>
<dbReference type="InterPro" id="IPR016484">
    <property type="entry name" value="GTPase_Der"/>
</dbReference>
<dbReference type="InterPro" id="IPR005225">
    <property type="entry name" value="Small_GTP-bd"/>
</dbReference>
<dbReference type="EMBL" id="VRMN01000004">
    <property type="protein sequence ID" value="KAA8495072.1"/>
    <property type="molecule type" value="Genomic_DNA"/>
</dbReference>
<evidence type="ECO:0000256" key="6">
    <source>
        <dbReference type="ARBA" id="ARBA00023134"/>
    </source>
</evidence>
<dbReference type="PIRSF" id="PIRSF006485">
    <property type="entry name" value="GTP-binding_EngA"/>
    <property type="match status" value="1"/>
</dbReference>
<evidence type="ECO:0000256" key="1">
    <source>
        <dbReference type="ARBA" id="ARBA00008279"/>
    </source>
</evidence>
<comment type="function">
    <text evidence="7">GTPase that plays an essential role in the late steps of ribosome biogenesis.</text>
</comment>
<feature type="domain" description="EngA-type G" evidence="9">
    <location>
        <begin position="278"/>
        <end position="454"/>
    </location>
</feature>
<dbReference type="SUPFAM" id="SSF52540">
    <property type="entry name" value="P-loop containing nucleoside triphosphate hydrolases"/>
    <property type="match status" value="2"/>
</dbReference>
<dbReference type="PRINTS" id="PR00326">
    <property type="entry name" value="GTP1OBG"/>
</dbReference>
<dbReference type="Proteomes" id="UP000324585">
    <property type="component" value="Unassembled WGS sequence"/>
</dbReference>
<feature type="compositionally biased region" description="Acidic residues" evidence="8">
    <location>
        <begin position="1"/>
        <end position="16"/>
    </location>
</feature>
<dbReference type="AlphaFoldDB" id="A0A5J4YW73"/>
<gene>
    <name evidence="10" type="ORF">FVE85_3313</name>
</gene>
<dbReference type="OrthoDB" id="8954335at2759"/>
<feature type="domain" description="EngA-type G" evidence="9">
    <location>
        <begin position="89"/>
        <end position="259"/>
    </location>
</feature>
<dbReference type="HAMAP" id="MF_00195">
    <property type="entry name" value="GTPase_Der"/>
    <property type="match status" value="1"/>
</dbReference>
<evidence type="ECO:0000256" key="4">
    <source>
        <dbReference type="ARBA" id="ARBA00022737"/>
    </source>
</evidence>
<dbReference type="FunFam" id="3.30.300.20:FF:000004">
    <property type="entry name" value="GTPase Der"/>
    <property type="match status" value="1"/>
</dbReference>
<dbReference type="PANTHER" id="PTHR43834">
    <property type="entry name" value="GTPASE DER"/>
    <property type="match status" value="1"/>
</dbReference>
<dbReference type="CDD" id="cd01895">
    <property type="entry name" value="EngA2"/>
    <property type="match status" value="1"/>
</dbReference>
<keyword evidence="11" id="KW-1185">Reference proteome</keyword>
<keyword evidence="4 7" id="KW-0677">Repeat</keyword>
<sequence>MGEDSEEDGFESDDIGWEQQFPQDDADFEAFVARQQELDKQYADIESRRKAAILSDEIDSERQQDGVEGDGSARSAPVALKRKRRPKLPVVVIIGRPNVGKSQLMNRIAGDFKAGSIVQDVVGITRDRTYRPAFWAQYEFSLVDTGGLIFDDDPTQAFIAEIRQQALIALEECKAAILVVDGQAGLNPLDEQIASFLRKEAGHVPVTVAVNKCESDMGTSYAADFWSLGLGEPFPVSALHGTGTGDLLDNVVKALPVVNTDLIQNESLGPNEEWLQEISVAIVGKPNAGKSSILNKLLGKERAIVSTIAGTTRDTVDDVVIRDHAEYRLLDTAGIRRKKNIKYGTEFFMINRAFKSIRRSDVALLVIDVMDGVTEQDRKIAERIIAEGRACIIVVNKWDLYEDKTDKSFTKVQEQIRDDLPMLKWAPITLVSALTGKRIPSLLQMVDEVYAQYRRRVSTAVLNEALEELVDWHKPPSTATAKQGKVYFCTQVASAPPTIAMFVNSTKLFSDNYKRYTDSKFRSILGFEGTPLRILWRTKT</sequence>
<dbReference type="GO" id="GO:0005525">
    <property type="term" value="F:GTP binding"/>
    <property type="evidence" value="ECO:0007669"/>
    <property type="project" value="UniProtKB-KW"/>
</dbReference>
<name>A0A5J4YW73_PORPP</name>
<dbReference type="Pfam" id="PF01926">
    <property type="entry name" value="MMR_HSR1"/>
    <property type="match status" value="2"/>
</dbReference>
<dbReference type="GO" id="GO:0043022">
    <property type="term" value="F:ribosome binding"/>
    <property type="evidence" value="ECO:0007669"/>
    <property type="project" value="TreeGrafter"/>
</dbReference>
<dbReference type="GO" id="GO:0042254">
    <property type="term" value="P:ribosome biogenesis"/>
    <property type="evidence" value="ECO:0007669"/>
    <property type="project" value="UniProtKB-KW"/>
</dbReference>
<dbReference type="PROSITE" id="PS51712">
    <property type="entry name" value="G_ENGA"/>
    <property type="match status" value="2"/>
</dbReference>
<feature type="region of interest" description="Disordered" evidence="8">
    <location>
        <begin position="1"/>
        <end position="21"/>
    </location>
</feature>
<dbReference type="InterPro" id="IPR032859">
    <property type="entry name" value="KH_dom-like"/>
</dbReference>
<dbReference type="FunFam" id="3.40.50.300:FF:000040">
    <property type="entry name" value="GTPase Der"/>
    <property type="match status" value="1"/>
</dbReference>
<dbReference type="Pfam" id="PF14714">
    <property type="entry name" value="KH_dom-like"/>
    <property type="match status" value="1"/>
</dbReference>
<dbReference type="NCBIfam" id="TIGR03594">
    <property type="entry name" value="GTPase_EngA"/>
    <property type="match status" value="1"/>
</dbReference>
<proteinExistence type="inferred from homology"/>
<dbReference type="CDD" id="cd01894">
    <property type="entry name" value="EngA1"/>
    <property type="match status" value="1"/>
</dbReference>
<reference evidence="11" key="1">
    <citation type="journal article" date="2019" name="Nat. Commun.">
        <title>Expansion of phycobilisome linker gene families in mesophilic red algae.</title>
        <authorList>
            <person name="Lee J."/>
            <person name="Kim D."/>
            <person name="Bhattacharya D."/>
            <person name="Yoon H.S."/>
        </authorList>
    </citation>
    <scope>NUCLEOTIDE SEQUENCE [LARGE SCALE GENOMIC DNA]</scope>
    <source>
        <strain evidence="11">CCMP 1328</strain>
    </source>
</reference>
<evidence type="ECO:0000256" key="3">
    <source>
        <dbReference type="ARBA" id="ARBA00022517"/>
    </source>
</evidence>
<dbReference type="Gene3D" id="3.40.50.300">
    <property type="entry name" value="P-loop containing nucleotide triphosphate hydrolases"/>
    <property type="match status" value="2"/>
</dbReference>
<comment type="similarity">
    <text evidence="1 7">Belongs to the TRAFAC class TrmE-Era-EngA-EngB-Septin-like GTPase superfamily. EngA (Der) GTPase family.</text>
</comment>
<dbReference type="NCBIfam" id="TIGR00231">
    <property type="entry name" value="small_GTP"/>
    <property type="match status" value="2"/>
</dbReference>
<feature type="region of interest" description="Disordered" evidence="8">
    <location>
        <begin position="53"/>
        <end position="78"/>
    </location>
</feature>
<dbReference type="PANTHER" id="PTHR43834:SF6">
    <property type="entry name" value="GTPASE DER"/>
    <property type="match status" value="1"/>
</dbReference>